<feature type="chain" id="PRO_5008388312" evidence="1">
    <location>
        <begin position="30"/>
        <end position="43"/>
    </location>
</feature>
<dbReference type="RefSeq" id="WP_257734942.1">
    <property type="nucleotide sequence ID" value="NZ_CP015079.1"/>
</dbReference>
<feature type="signal peptide" evidence="1">
    <location>
        <begin position="1"/>
        <end position="29"/>
    </location>
</feature>
<dbReference type="PATRIC" id="fig|1300347.3.peg.1407"/>
<evidence type="ECO:0000313" key="2">
    <source>
        <dbReference type="EMBL" id="ANH37846.1"/>
    </source>
</evidence>
<sequence>MKIVRKAGALVAATALAVGLLGAAAPAQAMDSSWGCGGCRPAP</sequence>
<evidence type="ECO:0000256" key="1">
    <source>
        <dbReference type="SAM" id="SignalP"/>
    </source>
</evidence>
<keyword evidence="3" id="KW-1185">Reference proteome</keyword>
<dbReference type="EMBL" id="CP015079">
    <property type="protein sequence ID" value="ANH37846.1"/>
    <property type="molecule type" value="Genomic_DNA"/>
</dbReference>
<reference evidence="2 3" key="1">
    <citation type="submission" date="2016-03" db="EMBL/GenBank/DDBJ databases">
        <title>Complete genome sequence of a soil Actinobacterium, Nocardioides dokdonensis FR1436.</title>
        <authorList>
            <person name="Kwon S.-K."/>
            <person name="Kim K."/>
            <person name="Kim J.F."/>
        </authorList>
    </citation>
    <scope>NUCLEOTIDE SEQUENCE [LARGE SCALE GENOMIC DNA]</scope>
    <source>
        <strain evidence="2 3">FR1436</strain>
    </source>
</reference>
<dbReference type="Proteomes" id="UP000077868">
    <property type="component" value="Chromosome"/>
</dbReference>
<dbReference type="AlphaFoldDB" id="A0A1A9GID9"/>
<organism evidence="2 3">
    <name type="scientific">Nocardioides dokdonensis FR1436</name>
    <dbReference type="NCBI Taxonomy" id="1300347"/>
    <lineage>
        <taxon>Bacteria</taxon>
        <taxon>Bacillati</taxon>
        <taxon>Actinomycetota</taxon>
        <taxon>Actinomycetes</taxon>
        <taxon>Propionibacteriales</taxon>
        <taxon>Nocardioidaceae</taxon>
        <taxon>Nocardioides</taxon>
    </lineage>
</organism>
<keyword evidence="1" id="KW-0732">Signal</keyword>
<accession>A0A1A9GID9</accession>
<dbReference type="KEGG" id="ndk:I601_1409"/>
<name>A0A1A9GID9_9ACTN</name>
<gene>
    <name evidence="2" type="ORF">I601_1409</name>
</gene>
<protein>
    <submittedName>
        <fullName evidence="2">Uncharacterized protein</fullName>
    </submittedName>
</protein>
<evidence type="ECO:0000313" key="3">
    <source>
        <dbReference type="Proteomes" id="UP000077868"/>
    </source>
</evidence>
<proteinExistence type="predicted"/>